<dbReference type="Proteomes" id="UP000182983">
    <property type="component" value="Unassembled WGS sequence"/>
</dbReference>
<name>A0A1H6JVX5_MAGFU</name>
<keyword evidence="3" id="KW-1185">Reference proteome</keyword>
<dbReference type="Gene3D" id="3.10.620.30">
    <property type="match status" value="1"/>
</dbReference>
<evidence type="ECO:0000313" key="2">
    <source>
        <dbReference type="EMBL" id="SEH63243.1"/>
    </source>
</evidence>
<evidence type="ECO:0000313" key="3">
    <source>
        <dbReference type="Proteomes" id="UP000182983"/>
    </source>
</evidence>
<dbReference type="PANTHER" id="PTHR33490">
    <property type="entry name" value="BLR5614 PROTEIN-RELATED"/>
    <property type="match status" value="1"/>
</dbReference>
<dbReference type="Pfam" id="PF08379">
    <property type="entry name" value="Bact_transglu_N"/>
    <property type="match status" value="1"/>
</dbReference>
<reference evidence="3" key="1">
    <citation type="submission" date="2016-10" db="EMBL/GenBank/DDBJ databases">
        <authorList>
            <person name="Varghese N."/>
            <person name="Submissions S."/>
        </authorList>
    </citation>
    <scope>NUCLEOTIDE SEQUENCE [LARGE SCALE GENOMIC DNA]</scope>
    <source>
        <strain evidence="3">DSM 13234</strain>
    </source>
</reference>
<evidence type="ECO:0000259" key="1">
    <source>
        <dbReference type="SMART" id="SM00460"/>
    </source>
</evidence>
<dbReference type="GO" id="GO:0006508">
    <property type="term" value="P:proteolysis"/>
    <property type="evidence" value="ECO:0007669"/>
    <property type="project" value="UniProtKB-KW"/>
</dbReference>
<gene>
    <name evidence="2" type="ORF">SAMN04244559_03237</name>
</gene>
<dbReference type="SUPFAM" id="SSF54001">
    <property type="entry name" value="Cysteine proteinases"/>
    <property type="match status" value="1"/>
</dbReference>
<organism evidence="2 3">
    <name type="scientific">Magnetospirillum fulvum</name>
    <name type="common">Rhodospirillum fulvum</name>
    <dbReference type="NCBI Taxonomy" id="1082"/>
    <lineage>
        <taxon>Bacteria</taxon>
        <taxon>Pseudomonadati</taxon>
        <taxon>Pseudomonadota</taxon>
        <taxon>Alphaproteobacteria</taxon>
        <taxon>Rhodospirillales</taxon>
        <taxon>Rhodospirillaceae</taxon>
        <taxon>Magnetospirillum</taxon>
    </lineage>
</organism>
<dbReference type="PANTHER" id="PTHR33490:SF7">
    <property type="entry name" value="BLR2979 PROTEIN"/>
    <property type="match status" value="1"/>
</dbReference>
<keyword evidence="2" id="KW-0645">Protease</keyword>
<dbReference type="RefSeq" id="WP_074770467.1">
    <property type="nucleotide sequence ID" value="NZ_FNWO01000019.1"/>
</dbReference>
<dbReference type="GO" id="GO:0008233">
    <property type="term" value="F:peptidase activity"/>
    <property type="evidence" value="ECO:0007669"/>
    <property type="project" value="UniProtKB-KW"/>
</dbReference>
<protein>
    <submittedName>
        <fullName evidence="2">Transglutaminase-like enzyme, putative cysteine protease</fullName>
    </submittedName>
</protein>
<accession>A0A1H6JVX5</accession>
<sequence>MKYRVRHLTRYHYGAPVSLSHHAAHLRPRSDGSQHHSGVDLDIRPFPAVLKDDGLDYFGNPTTFFTIQEPHTTLEVEARFVVETHPSPPLPADGGGAWESVRDRLSLGTGPGIGRSLDFLHASAQVPLLPEAALYAAPSFPPGRLLAEAVLDLVRRIHTDFVFDPDATSVGIPLADVFSGRRGVCQDFAHVGIACLRATGLAARYVSGYIRTLPPPGQEKLQGADASHAWLAAFLPGWGWLEVDPTNDMIAGEDHVVVAWGRDYDDVSPIRGVVLGGGDHHVEVAVDVDAIRP</sequence>
<dbReference type="InterPro" id="IPR038765">
    <property type="entry name" value="Papain-like_cys_pep_sf"/>
</dbReference>
<dbReference type="InterPro" id="IPR002931">
    <property type="entry name" value="Transglutaminase-like"/>
</dbReference>
<dbReference type="Pfam" id="PF01841">
    <property type="entry name" value="Transglut_core"/>
    <property type="match status" value="1"/>
</dbReference>
<dbReference type="EMBL" id="FNWO01000019">
    <property type="protein sequence ID" value="SEH63243.1"/>
    <property type="molecule type" value="Genomic_DNA"/>
</dbReference>
<feature type="domain" description="Transglutaminase-like" evidence="1">
    <location>
        <begin position="177"/>
        <end position="247"/>
    </location>
</feature>
<keyword evidence="2" id="KW-0378">Hydrolase</keyword>
<dbReference type="SMART" id="SM00460">
    <property type="entry name" value="TGc"/>
    <property type="match status" value="1"/>
</dbReference>
<proteinExistence type="predicted"/>
<dbReference type="OrthoDB" id="9804023at2"/>
<dbReference type="AlphaFoldDB" id="A0A1H6JVX5"/>
<dbReference type="InterPro" id="IPR013589">
    <property type="entry name" value="Bac_transglu_N"/>
</dbReference>